<evidence type="ECO:0000313" key="2">
    <source>
        <dbReference type="Proteomes" id="UP001595872"/>
    </source>
</evidence>
<reference evidence="2" key="1">
    <citation type="journal article" date="2019" name="Int. J. Syst. Evol. Microbiol.">
        <title>The Global Catalogue of Microorganisms (GCM) 10K type strain sequencing project: providing services to taxonomists for standard genome sequencing and annotation.</title>
        <authorList>
            <consortium name="The Broad Institute Genomics Platform"/>
            <consortium name="The Broad Institute Genome Sequencing Center for Infectious Disease"/>
            <person name="Wu L."/>
            <person name="Ma J."/>
        </authorList>
    </citation>
    <scope>NUCLEOTIDE SEQUENCE [LARGE SCALE GENOMIC DNA]</scope>
    <source>
        <strain evidence="2">KLKA75</strain>
    </source>
</reference>
<sequence length="231" mass="25275">MASWDADALSELRAAVFRGDGAAALGVLRNRPLAPVLQFAGDALARALAEGERDAEPLARKCREALESRAAPGDAVLARKLARALGDAPHDGTEIVPVDLGALAYAMEEGDPLTILDLRTGDLLTEDELDEVNELEEPQELGEPEVLDEDHDRVFKAVHRNASPAYDDMHDFAEARPNTPAPMQDVRAYEDALAGTDLEFAWRLFHEERQRGRARQWLAENGLEPGPKPVL</sequence>
<dbReference type="Proteomes" id="UP001595872">
    <property type="component" value="Unassembled WGS sequence"/>
</dbReference>
<evidence type="ECO:0000313" key="1">
    <source>
        <dbReference type="EMBL" id="MFC4910312.1"/>
    </source>
</evidence>
<dbReference type="EMBL" id="JBHSIT010000007">
    <property type="protein sequence ID" value="MFC4910312.1"/>
    <property type="molecule type" value="Genomic_DNA"/>
</dbReference>
<protein>
    <submittedName>
        <fullName evidence="1">Uncharacterized protein</fullName>
    </submittedName>
</protein>
<accession>A0ABV9U5Z6</accession>
<comment type="caution">
    <text evidence="1">The sequence shown here is derived from an EMBL/GenBank/DDBJ whole genome shotgun (WGS) entry which is preliminary data.</text>
</comment>
<keyword evidence="2" id="KW-1185">Reference proteome</keyword>
<dbReference type="RefSeq" id="WP_378258562.1">
    <property type="nucleotide sequence ID" value="NZ_JBHSIT010000007.1"/>
</dbReference>
<proteinExistence type="predicted"/>
<gene>
    <name evidence="1" type="ORF">ACFPCY_23570</name>
</gene>
<organism evidence="1 2">
    <name type="scientific">Actinomadura gamaensis</name>
    <dbReference type="NCBI Taxonomy" id="1763541"/>
    <lineage>
        <taxon>Bacteria</taxon>
        <taxon>Bacillati</taxon>
        <taxon>Actinomycetota</taxon>
        <taxon>Actinomycetes</taxon>
        <taxon>Streptosporangiales</taxon>
        <taxon>Thermomonosporaceae</taxon>
        <taxon>Actinomadura</taxon>
    </lineage>
</organism>
<name>A0ABV9U5Z6_9ACTN</name>